<proteinExistence type="predicted"/>
<organism evidence="1 2">
    <name type="scientific">Capnocytophaga leadbetteri</name>
    <dbReference type="NCBI Taxonomy" id="327575"/>
    <lineage>
        <taxon>Bacteria</taxon>
        <taxon>Pseudomonadati</taxon>
        <taxon>Bacteroidota</taxon>
        <taxon>Flavobacteriia</taxon>
        <taxon>Flavobacteriales</taxon>
        <taxon>Flavobacteriaceae</taxon>
        <taxon>Capnocytophaga</taxon>
    </lineage>
</organism>
<comment type="caution">
    <text evidence="1">The sequence shown here is derived from an EMBL/GenBank/DDBJ whole genome shotgun (WGS) entry which is preliminary data.</text>
</comment>
<reference evidence="1 2" key="1">
    <citation type="submission" date="2018-04" db="EMBL/GenBank/DDBJ databases">
        <title>Genomic Encyclopedia of Archaeal and Bacterial Type Strains, Phase II (KMG-II): from individual species to whole genera.</title>
        <authorList>
            <person name="Goeker M."/>
        </authorList>
    </citation>
    <scope>NUCLEOTIDE SEQUENCE [LARGE SCALE GENOMIC DNA]</scope>
    <source>
        <strain evidence="1 2">DSM 22902</strain>
    </source>
</reference>
<protein>
    <recommendedName>
        <fullName evidence="3">Lipoprotein</fullName>
    </recommendedName>
</protein>
<gene>
    <name evidence="1" type="ORF">C8P65_10196</name>
</gene>
<evidence type="ECO:0008006" key="3">
    <source>
        <dbReference type="Google" id="ProtNLM"/>
    </source>
</evidence>
<dbReference type="Proteomes" id="UP000243985">
    <property type="component" value="Unassembled WGS sequence"/>
</dbReference>
<evidence type="ECO:0000313" key="2">
    <source>
        <dbReference type="Proteomes" id="UP000243985"/>
    </source>
</evidence>
<dbReference type="PROSITE" id="PS51257">
    <property type="entry name" value="PROKAR_LIPOPROTEIN"/>
    <property type="match status" value="1"/>
</dbReference>
<accession>A0A2T5XY12</accession>
<evidence type="ECO:0000313" key="1">
    <source>
        <dbReference type="EMBL" id="PTX08431.1"/>
    </source>
</evidence>
<sequence length="139" mass="16218">MNVKKIVILSVISLLVAFSSCNTFKRPLKSHEKIGKNGEDYTISYYELKKEIVGLLHIKVIEDNKSLPSDRWLLEINGVSIYRFQEPFYYLSPNRKYNVRIITLGEHKALYVYNIKVRERDSIVLTLHLKDTVPTEGCR</sequence>
<dbReference type="GeneID" id="84579505"/>
<name>A0A2T5XY12_9FLAO</name>
<dbReference type="EMBL" id="QBKG01000001">
    <property type="protein sequence ID" value="PTX08431.1"/>
    <property type="molecule type" value="Genomic_DNA"/>
</dbReference>
<dbReference type="AlphaFoldDB" id="A0A2T5XY12"/>
<dbReference type="RefSeq" id="WP_107780413.1">
    <property type="nucleotide sequence ID" value="NZ_QBKG01000001.1"/>
</dbReference>